<dbReference type="KEGG" id="ceh:CEW89_08525"/>
<organism evidence="2 3">
    <name type="scientific">Celeribacter ethanolicus</name>
    <dbReference type="NCBI Taxonomy" id="1758178"/>
    <lineage>
        <taxon>Bacteria</taxon>
        <taxon>Pseudomonadati</taxon>
        <taxon>Pseudomonadota</taxon>
        <taxon>Alphaproteobacteria</taxon>
        <taxon>Rhodobacterales</taxon>
        <taxon>Roseobacteraceae</taxon>
        <taxon>Celeribacter</taxon>
    </lineage>
</organism>
<keyword evidence="1" id="KW-0812">Transmembrane</keyword>
<dbReference type="EMBL" id="CP022196">
    <property type="protein sequence ID" value="ATG47615.1"/>
    <property type="molecule type" value="Genomic_DNA"/>
</dbReference>
<evidence type="ECO:0000256" key="1">
    <source>
        <dbReference type="SAM" id="Phobius"/>
    </source>
</evidence>
<keyword evidence="1" id="KW-1133">Transmembrane helix</keyword>
<keyword evidence="1" id="KW-0472">Membrane</keyword>
<proteinExistence type="predicted"/>
<evidence type="ECO:0000313" key="3">
    <source>
        <dbReference type="Proteomes" id="UP000217935"/>
    </source>
</evidence>
<feature type="transmembrane region" description="Helical" evidence="1">
    <location>
        <begin position="20"/>
        <end position="38"/>
    </location>
</feature>
<name>A0A291GBP2_9RHOB</name>
<dbReference type="Proteomes" id="UP000217935">
    <property type="component" value="Chromosome"/>
</dbReference>
<evidence type="ECO:0000313" key="2">
    <source>
        <dbReference type="EMBL" id="ATG47615.1"/>
    </source>
</evidence>
<reference evidence="2 3" key="1">
    <citation type="submission" date="2017-06" db="EMBL/GenBank/DDBJ databases">
        <title>Celeribacter sp. TSPH2 complete genome sequence.</title>
        <authorList>
            <person name="Woo J.-H."/>
            <person name="Kim H.-S."/>
        </authorList>
    </citation>
    <scope>NUCLEOTIDE SEQUENCE [LARGE SCALE GENOMIC DNA]</scope>
    <source>
        <strain evidence="2 3">TSPH2</strain>
    </source>
</reference>
<gene>
    <name evidence="2" type="ORF">CEW89_08525</name>
</gene>
<feature type="transmembrane region" description="Helical" evidence="1">
    <location>
        <begin position="44"/>
        <end position="60"/>
    </location>
</feature>
<accession>A0A291GBP2</accession>
<protein>
    <submittedName>
        <fullName evidence="2">Uncharacterized protein</fullName>
    </submittedName>
</protein>
<dbReference type="AlphaFoldDB" id="A0A291GBP2"/>
<feature type="transmembrane region" description="Helical" evidence="1">
    <location>
        <begin position="81"/>
        <end position="104"/>
    </location>
</feature>
<keyword evidence="3" id="KW-1185">Reference proteome</keyword>
<sequence length="107" mass="11673">MDNSFGQGLNGLATVVSQKWFAAMGLAGMILFLTTLVIPIPSDPVVAGCVGLMMMGWGFGQTECRTFRNDFIPRYRLIIPAWRLTVTGAIMFVICIGAAIRLAIYLL</sequence>